<accession>A0A975TZ41</accession>
<name>A0A975TZ41_9RHOB</name>
<keyword evidence="3" id="KW-1185">Reference proteome</keyword>
<dbReference type="Gene3D" id="1.20.120.1870">
    <property type="entry name" value="Fic/DOC protein, Fido domain"/>
    <property type="match status" value="1"/>
</dbReference>
<sequence>MAIDKDGGLSGGLTRPELLDSALARPKNDYAYSGERDMFNLASAHAEGIARNHAFADANKRTAFLAAALFLFDNGFDLQPAKGSEHADMMVSLTSKDITREDAAKHLRDHSRSMA</sequence>
<dbReference type="GO" id="GO:0016301">
    <property type="term" value="F:kinase activity"/>
    <property type="evidence" value="ECO:0007669"/>
    <property type="project" value="InterPro"/>
</dbReference>
<dbReference type="PANTHER" id="PTHR39426">
    <property type="entry name" value="HOMOLOGY TO DEATH-ON-CURING PROTEIN OF PHAGE P1"/>
    <property type="match status" value="1"/>
</dbReference>
<dbReference type="InterPro" id="IPR053737">
    <property type="entry name" value="Type_II_TA_Toxin"/>
</dbReference>
<dbReference type="InterPro" id="IPR006440">
    <property type="entry name" value="Doc"/>
</dbReference>
<protein>
    <submittedName>
        <fullName evidence="2">Type II toxin-antitoxin system death-on-curing family toxin</fullName>
    </submittedName>
</protein>
<dbReference type="PROSITE" id="PS51459">
    <property type="entry name" value="FIDO"/>
    <property type="match status" value="1"/>
</dbReference>
<dbReference type="EMBL" id="JAIMBW010000001">
    <property type="protein sequence ID" value="MBY4893136.1"/>
    <property type="molecule type" value="Genomic_DNA"/>
</dbReference>
<reference evidence="2 3" key="1">
    <citation type="submission" date="2021-07" db="EMBL/GenBank/DDBJ databases">
        <title>Karlodiniumbacter phycospheric gen. nov., sp. nov., a phycosphere bacterium isolated from karlodinium veneficum.</title>
        <authorList>
            <person name="Peng Y."/>
            <person name="Jiang L."/>
            <person name="Lee J."/>
        </authorList>
    </citation>
    <scope>NUCLEOTIDE SEQUENCE</scope>
    <source>
        <strain evidence="2 3">N5</strain>
    </source>
</reference>
<feature type="domain" description="Fido" evidence="1">
    <location>
        <begin position="1"/>
        <end position="109"/>
    </location>
</feature>
<evidence type="ECO:0000313" key="3">
    <source>
        <dbReference type="Proteomes" id="UP000693972"/>
    </source>
</evidence>
<dbReference type="PIRSF" id="PIRSF018297">
    <property type="entry name" value="Doc"/>
    <property type="match status" value="1"/>
</dbReference>
<evidence type="ECO:0000259" key="1">
    <source>
        <dbReference type="PROSITE" id="PS51459"/>
    </source>
</evidence>
<gene>
    <name evidence="2" type="ORF">KUL25_10200</name>
</gene>
<organism evidence="2">
    <name type="scientific">Gymnodinialimonas phycosphaerae</name>
    <dbReference type="NCBI Taxonomy" id="2841589"/>
    <lineage>
        <taxon>Bacteria</taxon>
        <taxon>Pseudomonadati</taxon>
        <taxon>Pseudomonadota</taxon>
        <taxon>Alphaproteobacteria</taxon>
        <taxon>Rhodobacterales</taxon>
        <taxon>Paracoccaceae</taxon>
        <taxon>Gymnodinialimonas</taxon>
    </lineage>
</organism>
<dbReference type="InterPro" id="IPR003812">
    <property type="entry name" value="Fido"/>
</dbReference>
<dbReference type="Proteomes" id="UP000693972">
    <property type="component" value="Unassembled WGS sequence"/>
</dbReference>
<evidence type="ECO:0000313" key="2">
    <source>
        <dbReference type="EMBL" id="QXL90010.1"/>
    </source>
</evidence>
<dbReference type="AlphaFoldDB" id="A0A975TZ41"/>
<dbReference type="NCBIfam" id="TIGR01550">
    <property type="entry name" value="DOC_P1"/>
    <property type="match status" value="1"/>
</dbReference>
<dbReference type="PANTHER" id="PTHR39426:SF1">
    <property type="entry name" value="HOMOLOGY TO DEATH-ON-CURING PROTEIN OF PHAGE P1"/>
    <property type="match status" value="1"/>
</dbReference>
<dbReference type="EMBL" id="CP078073">
    <property type="protein sequence ID" value="QXL90010.1"/>
    <property type="molecule type" value="Genomic_DNA"/>
</dbReference>
<proteinExistence type="predicted"/>
<dbReference type="Pfam" id="PF02661">
    <property type="entry name" value="Fic"/>
    <property type="match status" value="1"/>
</dbReference>